<dbReference type="OrthoDB" id="4285266at2"/>
<dbReference type="RefSeq" id="WP_150070776.1">
    <property type="nucleotide sequence ID" value="NZ_VWPH01000021.1"/>
</dbReference>
<evidence type="ECO:0000313" key="2">
    <source>
        <dbReference type="EMBL" id="KAA5825460.1"/>
    </source>
</evidence>
<dbReference type="PROSITE" id="PS50943">
    <property type="entry name" value="HTH_CROC1"/>
    <property type="match status" value="1"/>
</dbReference>
<dbReference type="SMART" id="SM00530">
    <property type="entry name" value="HTH_XRE"/>
    <property type="match status" value="1"/>
</dbReference>
<evidence type="ECO:0000313" key="3">
    <source>
        <dbReference type="Proteomes" id="UP000323946"/>
    </source>
</evidence>
<dbReference type="Pfam" id="PF13560">
    <property type="entry name" value="HTH_31"/>
    <property type="match status" value="1"/>
</dbReference>
<dbReference type="SMR" id="A0A5M7B9S4"/>
<dbReference type="AlphaFoldDB" id="A0A5M7B9S4"/>
<dbReference type="InterPro" id="IPR043917">
    <property type="entry name" value="DUF5753"/>
</dbReference>
<comment type="caution">
    <text evidence="2">The sequence shown here is derived from an EMBL/GenBank/DDBJ whole genome shotgun (WGS) entry which is preliminary data.</text>
</comment>
<name>A0A5M7B9S4_SACHI</name>
<proteinExistence type="predicted"/>
<protein>
    <submittedName>
        <fullName evidence="2">Helix-turn-helix domain-containing protein</fullName>
    </submittedName>
</protein>
<organism evidence="2 3">
    <name type="scientific">Saccharopolyspora hirsuta</name>
    <dbReference type="NCBI Taxonomy" id="1837"/>
    <lineage>
        <taxon>Bacteria</taxon>
        <taxon>Bacillati</taxon>
        <taxon>Actinomycetota</taxon>
        <taxon>Actinomycetes</taxon>
        <taxon>Pseudonocardiales</taxon>
        <taxon>Pseudonocardiaceae</taxon>
        <taxon>Saccharopolyspora</taxon>
    </lineage>
</organism>
<dbReference type="InterPro" id="IPR001387">
    <property type="entry name" value="Cro/C1-type_HTH"/>
</dbReference>
<dbReference type="Pfam" id="PF19054">
    <property type="entry name" value="DUF5753"/>
    <property type="match status" value="1"/>
</dbReference>
<sequence length="297" mass="33667">MSTPSATITMQQRQLGNELRKLREAAGLKQEEAAEHLGKAHNKISRVENGKVGIAKAELEALLTLYRASEKDKVWCRELAKGARRRRGRPRDEAALYLGPKWFRAFQDFERSATQVMMVASEVIPGILQTEDYIRAMFAGRGNDPNGKAVEDTVRVRQDRRSILARENAPHFSFVLSESTLRRQIGDPNVMREQLEYLAEVALLPNVTLQVIPFNTRSYVDVGYDFVIFRFDQDTSTDIVYVEIYGDALYIDKPPEAVRRYTDLLSQLYGIALGPVESRNFVLEAADQLAGSKPRKD</sequence>
<dbReference type="GO" id="GO:0003677">
    <property type="term" value="F:DNA binding"/>
    <property type="evidence" value="ECO:0007669"/>
    <property type="project" value="InterPro"/>
</dbReference>
<dbReference type="SUPFAM" id="SSF47413">
    <property type="entry name" value="lambda repressor-like DNA-binding domains"/>
    <property type="match status" value="1"/>
</dbReference>
<gene>
    <name evidence="2" type="ORF">F1721_33025</name>
</gene>
<dbReference type="InterPro" id="IPR010982">
    <property type="entry name" value="Lambda_DNA-bd_dom_sf"/>
</dbReference>
<dbReference type="Gene3D" id="1.10.260.40">
    <property type="entry name" value="lambda repressor-like DNA-binding domains"/>
    <property type="match status" value="1"/>
</dbReference>
<dbReference type="CDD" id="cd00093">
    <property type="entry name" value="HTH_XRE"/>
    <property type="match status" value="1"/>
</dbReference>
<dbReference type="Proteomes" id="UP000323946">
    <property type="component" value="Unassembled WGS sequence"/>
</dbReference>
<keyword evidence="3" id="KW-1185">Reference proteome</keyword>
<accession>A0A5M7B9S4</accession>
<reference evidence="2 3" key="1">
    <citation type="submission" date="2019-09" db="EMBL/GenBank/DDBJ databases">
        <title>Draft genome sequence of the thermophilic Saccharopolyspora hirsuta VKM Ac-666T.</title>
        <authorList>
            <person name="Lobastova T.G."/>
            <person name="Fokina V."/>
            <person name="Bragin E.Y."/>
            <person name="Shtratnikova V.Y."/>
            <person name="Starodumova I.P."/>
            <person name="Tarlachkov S.V."/>
            <person name="Donova M.V."/>
        </authorList>
    </citation>
    <scope>NUCLEOTIDE SEQUENCE [LARGE SCALE GENOMIC DNA]</scope>
    <source>
        <strain evidence="2 3">VKM Ac-666</strain>
    </source>
</reference>
<dbReference type="EMBL" id="VWPH01000021">
    <property type="protein sequence ID" value="KAA5825460.1"/>
    <property type="molecule type" value="Genomic_DNA"/>
</dbReference>
<evidence type="ECO:0000259" key="1">
    <source>
        <dbReference type="PROSITE" id="PS50943"/>
    </source>
</evidence>
<feature type="domain" description="HTH cro/C1-type" evidence="1">
    <location>
        <begin position="19"/>
        <end position="73"/>
    </location>
</feature>